<dbReference type="SUPFAM" id="SSF52266">
    <property type="entry name" value="SGNH hydrolase"/>
    <property type="match status" value="1"/>
</dbReference>
<dbReference type="Pfam" id="PF13472">
    <property type="entry name" value="Lipase_GDSL_2"/>
    <property type="match status" value="1"/>
</dbReference>
<dbReference type="GO" id="GO:0016787">
    <property type="term" value="F:hydrolase activity"/>
    <property type="evidence" value="ECO:0007669"/>
    <property type="project" value="UniProtKB-KW"/>
</dbReference>
<reference evidence="4" key="1">
    <citation type="submission" date="2020-06" db="EMBL/GenBank/DDBJ databases">
        <title>Insight into the genomes of haloalkaliphilic bacilli from Kenyan soda lakes.</title>
        <authorList>
            <person name="Mwirichia R."/>
            <person name="Villamizar G.C."/>
            <person name="Poehlein A."/>
            <person name="Mugweru J."/>
            <person name="Kipnyargis A."/>
            <person name="Kiplimo D."/>
            <person name="Orwa P."/>
            <person name="Daniel R."/>
        </authorList>
    </citation>
    <scope>NUCLEOTIDE SEQUENCE</scope>
    <source>
        <strain evidence="4">B1096_S55</strain>
    </source>
</reference>
<sequence length="371" mass="42267">MRQQLAYCFKKGYEMKEDVMTLLSEKDLHQSYGWITTPLVEAFIETGTEAFSLPGHYSMDSGYSFFTKVPKGQYSVTLYFEAGEPQDITVIFNEGQRLLKRKLEEKEMVYEVALRVENRLFMMAVLPHLERLVRLTIESEPTMPVIYLAGDSTVTEQPAARYPYSGWGQMLPLFLHPTIAVVNAAKSGRSSKSFIEEGRLNAIEKELKKGDYLFIQFGHNDEKTDERGTDPDTSYPFYLRQYIQVALEKGAFPLLITPVQRRTFNRDGTLQNTHSGYEKSMYRVSKEEGIPLIPLGKISKHMIEQLGNEASKELFMWLKPGVYKGFPEGAEDNTHFTEKGASEIAKLVVMAMKETSLSGLLPHIDDNHINT</sequence>
<gene>
    <name evidence="4" type="ORF">HXA33_02255</name>
</gene>
<feature type="domain" description="SGNH hydrolase-type esterase" evidence="3">
    <location>
        <begin position="150"/>
        <end position="340"/>
    </location>
</feature>
<name>A0A9Q4FV31_SALAG</name>
<dbReference type="InterPro" id="IPR037459">
    <property type="entry name" value="RhgT-like"/>
</dbReference>
<evidence type="ECO:0000256" key="1">
    <source>
        <dbReference type="ARBA" id="ARBA00008668"/>
    </source>
</evidence>
<dbReference type="PANTHER" id="PTHR43695:SF1">
    <property type="entry name" value="RHAMNOGALACTURONAN ACETYLESTERASE"/>
    <property type="match status" value="1"/>
</dbReference>
<organism evidence="4 5">
    <name type="scientific">Salipaludibacillus agaradhaerens</name>
    <name type="common">Bacillus agaradhaerens</name>
    <dbReference type="NCBI Taxonomy" id="76935"/>
    <lineage>
        <taxon>Bacteria</taxon>
        <taxon>Bacillati</taxon>
        <taxon>Bacillota</taxon>
        <taxon>Bacilli</taxon>
        <taxon>Bacillales</taxon>
        <taxon>Bacillaceae</taxon>
    </lineage>
</organism>
<evidence type="ECO:0000259" key="3">
    <source>
        <dbReference type="Pfam" id="PF13472"/>
    </source>
</evidence>
<evidence type="ECO:0000256" key="2">
    <source>
        <dbReference type="ARBA" id="ARBA00022801"/>
    </source>
</evidence>
<protein>
    <submittedName>
        <fullName evidence="4">Rhamnogalacturonan acetylesterase</fullName>
    </submittedName>
</protein>
<keyword evidence="5" id="KW-1185">Reference proteome</keyword>
<comment type="similarity">
    <text evidence="1">Belongs to the 'GDSL' lipolytic enzyme family.</text>
</comment>
<dbReference type="Proteomes" id="UP001057753">
    <property type="component" value="Unassembled WGS sequence"/>
</dbReference>
<evidence type="ECO:0000313" key="4">
    <source>
        <dbReference type="EMBL" id="MCR6095355.1"/>
    </source>
</evidence>
<dbReference type="InterPro" id="IPR013830">
    <property type="entry name" value="SGNH_hydro"/>
</dbReference>
<dbReference type="CDD" id="cd01821">
    <property type="entry name" value="Rhamnogalacturan_acetylesterase_like"/>
    <property type="match status" value="1"/>
</dbReference>
<evidence type="ECO:0000313" key="5">
    <source>
        <dbReference type="Proteomes" id="UP001057753"/>
    </source>
</evidence>
<accession>A0A9Q4FV31</accession>
<proteinExistence type="inferred from homology"/>
<dbReference type="RefSeq" id="WP_257820052.1">
    <property type="nucleotide sequence ID" value="NZ_JABXYM010000001.1"/>
</dbReference>
<dbReference type="Gene3D" id="3.40.50.1110">
    <property type="entry name" value="SGNH hydrolase"/>
    <property type="match status" value="1"/>
</dbReference>
<comment type="caution">
    <text evidence="4">The sequence shown here is derived from an EMBL/GenBank/DDBJ whole genome shotgun (WGS) entry which is preliminary data.</text>
</comment>
<dbReference type="AlphaFoldDB" id="A0A9Q4FV31"/>
<dbReference type="InterPro" id="IPR036514">
    <property type="entry name" value="SGNH_hydro_sf"/>
</dbReference>
<dbReference type="EMBL" id="JABXYM010000001">
    <property type="protein sequence ID" value="MCR6095355.1"/>
    <property type="molecule type" value="Genomic_DNA"/>
</dbReference>
<keyword evidence="2" id="KW-0378">Hydrolase</keyword>
<dbReference type="PANTHER" id="PTHR43695">
    <property type="entry name" value="PUTATIVE (AFU_ORTHOLOGUE AFUA_2G17250)-RELATED"/>
    <property type="match status" value="1"/>
</dbReference>